<keyword evidence="6" id="KW-0902">Two-component regulatory system</keyword>
<dbReference type="AlphaFoldDB" id="A0A3S1AWS6"/>
<gene>
    <name evidence="9" type="ORF">DSM106972_075470</name>
</gene>
<dbReference type="GO" id="GO:0000155">
    <property type="term" value="F:phosphorelay sensor kinase activity"/>
    <property type="evidence" value="ECO:0007669"/>
    <property type="project" value="InterPro"/>
</dbReference>
<dbReference type="InterPro" id="IPR050736">
    <property type="entry name" value="Sensor_HK_Regulatory"/>
</dbReference>
<dbReference type="InterPro" id="IPR003661">
    <property type="entry name" value="HisK_dim/P_dom"/>
</dbReference>
<dbReference type="InterPro" id="IPR004358">
    <property type="entry name" value="Sig_transdc_His_kin-like_C"/>
</dbReference>
<evidence type="ECO:0000256" key="2">
    <source>
        <dbReference type="ARBA" id="ARBA00012438"/>
    </source>
</evidence>
<dbReference type="EC" id="2.7.13.3" evidence="2"/>
<comment type="function">
    <text evidence="7">Photoreceptor which exists in two forms that are reversibly interconvertible by light: the R form that absorbs maximally in the red region of the spectrum and the FR form that absorbs maximally in the far-red region.</text>
</comment>
<protein>
    <recommendedName>
        <fullName evidence="2">histidine kinase</fullName>
        <ecNumber evidence="2">2.7.13.3</ecNumber>
    </recommendedName>
</protein>
<dbReference type="PROSITE" id="PS50109">
    <property type="entry name" value="HIS_KIN"/>
    <property type="match status" value="1"/>
</dbReference>
<evidence type="ECO:0000256" key="3">
    <source>
        <dbReference type="ARBA" id="ARBA00022553"/>
    </source>
</evidence>
<name>A0A3S1AWS6_9CYAN</name>
<dbReference type="SMART" id="SM00388">
    <property type="entry name" value="HisKA"/>
    <property type="match status" value="1"/>
</dbReference>
<reference evidence="9" key="1">
    <citation type="submission" date="2018-12" db="EMBL/GenBank/DDBJ databases">
        <authorList>
            <person name="Will S."/>
            <person name="Neumann-Schaal M."/>
            <person name="Henke P."/>
        </authorList>
    </citation>
    <scope>NUCLEOTIDE SEQUENCE</scope>
    <source>
        <strain evidence="9">PCC 7102</strain>
    </source>
</reference>
<dbReference type="PANTHER" id="PTHR43711:SF26">
    <property type="entry name" value="SENSOR HISTIDINE KINASE RCSC"/>
    <property type="match status" value="1"/>
</dbReference>
<dbReference type="SUPFAM" id="SSF47384">
    <property type="entry name" value="Homodimeric domain of signal transducing histidine kinase"/>
    <property type="match status" value="1"/>
</dbReference>
<dbReference type="InterPro" id="IPR036890">
    <property type="entry name" value="HATPase_C_sf"/>
</dbReference>
<evidence type="ECO:0000259" key="8">
    <source>
        <dbReference type="PROSITE" id="PS50109"/>
    </source>
</evidence>
<dbReference type="Pfam" id="PF02518">
    <property type="entry name" value="HATPase_c"/>
    <property type="match status" value="1"/>
</dbReference>
<evidence type="ECO:0000256" key="5">
    <source>
        <dbReference type="ARBA" id="ARBA00022777"/>
    </source>
</evidence>
<dbReference type="FunFam" id="3.30.565.10:FF:000006">
    <property type="entry name" value="Sensor histidine kinase WalK"/>
    <property type="match status" value="1"/>
</dbReference>
<dbReference type="InterPro" id="IPR005467">
    <property type="entry name" value="His_kinase_dom"/>
</dbReference>
<evidence type="ECO:0000256" key="4">
    <source>
        <dbReference type="ARBA" id="ARBA00022679"/>
    </source>
</evidence>
<keyword evidence="3" id="KW-0597">Phosphoprotein</keyword>
<dbReference type="InterPro" id="IPR003594">
    <property type="entry name" value="HATPase_dom"/>
</dbReference>
<evidence type="ECO:0000256" key="7">
    <source>
        <dbReference type="ARBA" id="ARBA00055745"/>
    </source>
</evidence>
<reference evidence="9" key="2">
    <citation type="journal article" date="2019" name="Genome Biol. Evol.">
        <title>Day and night: Metabolic profiles and evolutionary relationships of six axenic non-marine cyanobacteria.</title>
        <authorList>
            <person name="Will S.E."/>
            <person name="Henke P."/>
            <person name="Boedeker C."/>
            <person name="Huang S."/>
            <person name="Brinkmann H."/>
            <person name="Rohde M."/>
            <person name="Jarek M."/>
            <person name="Friedl T."/>
            <person name="Seufert S."/>
            <person name="Schumacher M."/>
            <person name="Overmann J."/>
            <person name="Neumann-Schaal M."/>
            <person name="Petersen J."/>
        </authorList>
    </citation>
    <scope>NUCLEOTIDE SEQUENCE [LARGE SCALE GENOMIC DNA]</scope>
    <source>
        <strain evidence="9">PCC 7102</strain>
    </source>
</reference>
<dbReference type="Gene3D" id="3.30.565.10">
    <property type="entry name" value="Histidine kinase-like ATPase, C-terminal domain"/>
    <property type="match status" value="1"/>
</dbReference>
<accession>A0A3S1AWS6</accession>
<comment type="catalytic activity">
    <reaction evidence="1">
        <text>ATP + protein L-histidine = ADP + protein N-phospho-L-histidine.</text>
        <dbReference type="EC" id="2.7.13.3"/>
    </reaction>
</comment>
<dbReference type="Pfam" id="PF00512">
    <property type="entry name" value="HisKA"/>
    <property type="match status" value="1"/>
</dbReference>
<comment type="caution">
    <text evidence="9">The sequence shown here is derived from an EMBL/GenBank/DDBJ whole genome shotgun (WGS) entry which is preliminary data.</text>
</comment>
<keyword evidence="4" id="KW-0808">Transferase</keyword>
<keyword evidence="10" id="KW-1185">Reference proteome</keyword>
<dbReference type="InterPro" id="IPR036097">
    <property type="entry name" value="HisK_dim/P_sf"/>
</dbReference>
<dbReference type="PRINTS" id="PR00344">
    <property type="entry name" value="BCTRLSENSOR"/>
</dbReference>
<evidence type="ECO:0000256" key="1">
    <source>
        <dbReference type="ARBA" id="ARBA00000085"/>
    </source>
</evidence>
<evidence type="ECO:0000313" key="10">
    <source>
        <dbReference type="Proteomes" id="UP000271624"/>
    </source>
</evidence>
<feature type="domain" description="Histidine kinase" evidence="8">
    <location>
        <begin position="151"/>
        <end position="367"/>
    </location>
</feature>
<proteinExistence type="predicted"/>
<evidence type="ECO:0000256" key="6">
    <source>
        <dbReference type="ARBA" id="ARBA00023012"/>
    </source>
</evidence>
<dbReference type="SMART" id="SM00387">
    <property type="entry name" value="HATPase_c"/>
    <property type="match status" value="1"/>
</dbReference>
<dbReference type="SUPFAM" id="SSF55874">
    <property type="entry name" value="ATPase domain of HSP90 chaperone/DNA topoisomerase II/histidine kinase"/>
    <property type="match status" value="1"/>
</dbReference>
<dbReference type="CDD" id="cd00075">
    <property type="entry name" value="HATPase"/>
    <property type="match status" value="1"/>
</dbReference>
<sequence length="373" mass="42629">MNTLAQINEIVAPEGLSSKELENLIQQPFDLCILCMVMLKRYRQTLHARKEAEYPVVLPYLLVITQKQLRIINYNSLHSIDELITIPIVKRELLLRVEVLLRSRLLSQQMHTANKKLSMEIEQIRCLETDIRSSLERERTLNELKSRFVSMVSHEFRSPLQVILSSSQIIEQHGDRLSLEKKQQFFQHIKANVKKMNQLLNDVLTIGEVDLKMFKADIKPINLSDFVHDLIEEICLTSEQHRKIAFKFYGGYNDVYVNENLIRHILINLLSNAVKYSSPENDINFTLRCQDGEAIFTIQDKGIGIPCEDKEKLFGLFQRASNAKDIPGTGLGLAIVKKCVDLYAGSVELESEVGAGTTVTVKLPIPQPAPVYR</sequence>
<dbReference type="CDD" id="cd00082">
    <property type="entry name" value="HisKA"/>
    <property type="match status" value="1"/>
</dbReference>
<dbReference type="Gene3D" id="1.10.287.130">
    <property type="match status" value="1"/>
</dbReference>
<keyword evidence="5" id="KW-0418">Kinase</keyword>
<dbReference type="PANTHER" id="PTHR43711">
    <property type="entry name" value="TWO-COMPONENT HISTIDINE KINASE"/>
    <property type="match status" value="1"/>
</dbReference>
<evidence type="ECO:0000313" key="9">
    <source>
        <dbReference type="EMBL" id="RUT00419.1"/>
    </source>
</evidence>
<dbReference type="EMBL" id="RSCL01000024">
    <property type="protein sequence ID" value="RUT00419.1"/>
    <property type="molecule type" value="Genomic_DNA"/>
</dbReference>
<organism evidence="9 10">
    <name type="scientific">Dulcicalothrix desertica PCC 7102</name>
    <dbReference type="NCBI Taxonomy" id="232991"/>
    <lineage>
        <taxon>Bacteria</taxon>
        <taxon>Bacillati</taxon>
        <taxon>Cyanobacteriota</taxon>
        <taxon>Cyanophyceae</taxon>
        <taxon>Nostocales</taxon>
        <taxon>Calotrichaceae</taxon>
        <taxon>Dulcicalothrix</taxon>
    </lineage>
</organism>
<dbReference type="Proteomes" id="UP000271624">
    <property type="component" value="Unassembled WGS sequence"/>
</dbReference>